<dbReference type="AlphaFoldDB" id="A0AAP0HKG6"/>
<feature type="compositionally biased region" description="Polar residues" evidence="1">
    <location>
        <begin position="28"/>
        <end position="51"/>
    </location>
</feature>
<reference evidence="2 3" key="1">
    <citation type="submission" date="2024-01" db="EMBL/GenBank/DDBJ databases">
        <title>Genome assemblies of Stephania.</title>
        <authorList>
            <person name="Yang L."/>
        </authorList>
    </citation>
    <scope>NUCLEOTIDE SEQUENCE [LARGE SCALE GENOMIC DNA]</scope>
    <source>
        <strain evidence="2">QJT</strain>
        <tissue evidence="2">Leaf</tissue>
    </source>
</reference>
<organism evidence="2 3">
    <name type="scientific">Stephania japonica</name>
    <dbReference type="NCBI Taxonomy" id="461633"/>
    <lineage>
        <taxon>Eukaryota</taxon>
        <taxon>Viridiplantae</taxon>
        <taxon>Streptophyta</taxon>
        <taxon>Embryophyta</taxon>
        <taxon>Tracheophyta</taxon>
        <taxon>Spermatophyta</taxon>
        <taxon>Magnoliopsida</taxon>
        <taxon>Ranunculales</taxon>
        <taxon>Menispermaceae</taxon>
        <taxon>Menispermoideae</taxon>
        <taxon>Cissampelideae</taxon>
        <taxon>Stephania</taxon>
    </lineage>
</organism>
<gene>
    <name evidence="2" type="ORF">Sjap_023431</name>
</gene>
<protein>
    <submittedName>
        <fullName evidence="2">Uncharacterized protein</fullName>
    </submittedName>
</protein>
<evidence type="ECO:0000313" key="3">
    <source>
        <dbReference type="Proteomes" id="UP001417504"/>
    </source>
</evidence>
<feature type="compositionally biased region" description="Basic and acidic residues" evidence="1">
    <location>
        <begin position="1"/>
        <end position="14"/>
    </location>
</feature>
<name>A0AAP0HKG6_9MAGN</name>
<sequence>MSFKLLDIKNREAMNEPPNCRANENPKHLQQAQQHDCPKNHNSIKTPQSNHQNTKNITQFQFLPCPPFAQLGCPISLSFVVAIVESFGLESALAIVRFGG</sequence>
<feature type="region of interest" description="Disordered" evidence="1">
    <location>
        <begin position="1"/>
        <end position="51"/>
    </location>
</feature>
<accession>A0AAP0HKG6</accession>
<dbReference type="Proteomes" id="UP001417504">
    <property type="component" value="Unassembled WGS sequence"/>
</dbReference>
<comment type="caution">
    <text evidence="2">The sequence shown here is derived from an EMBL/GenBank/DDBJ whole genome shotgun (WGS) entry which is preliminary data.</text>
</comment>
<evidence type="ECO:0000313" key="2">
    <source>
        <dbReference type="EMBL" id="KAK9090254.1"/>
    </source>
</evidence>
<keyword evidence="3" id="KW-1185">Reference proteome</keyword>
<proteinExistence type="predicted"/>
<dbReference type="EMBL" id="JBBNAE010000010">
    <property type="protein sequence ID" value="KAK9090254.1"/>
    <property type="molecule type" value="Genomic_DNA"/>
</dbReference>
<evidence type="ECO:0000256" key="1">
    <source>
        <dbReference type="SAM" id="MobiDB-lite"/>
    </source>
</evidence>